<feature type="transmembrane region" description="Helical" evidence="7">
    <location>
        <begin position="78"/>
        <end position="96"/>
    </location>
</feature>
<evidence type="ECO:0000256" key="3">
    <source>
        <dbReference type="ARBA" id="ARBA00022692"/>
    </source>
</evidence>
<evidence type="ECO:0000256" key="2">
    <source>
        <dbReference type="ARBA" id="ARBA00006293"/>
    </source>
</evidence>
<evidence type="ECO:0000256" key="6">
    <source>
        <dbReference type="SAM" id="MobiDB-lite"/>
    </source>
</evidence>
<organism evidence="8 9">
    <name type="scientific">Magnusiomyces paraingens</name>
    <dbReference type="NCBI Taxonomy" id="2606893"/>
    <lineage>
        <taxon>Eukaryota</taxon>
        <taxon>Fungi</taxon>
        <taxon>Dikarya</taxon>
        <taxon>Ascomycota</taxon>
        <taxon>Saccharomycotina</taxon>
        <taxon>Dipodascomycetes</taxon>
        <taxon>Dipodascales</taxon>
        <taxon>Dipodascaceae</taxon>
        <taxon>Magnusiomyces</taxon>
    </lineage>
</organism>
<dbReference type="OrthoDB" id="10027013at2759"/>
<name>A0A5E8BEI1_9ASCO</name>
<dbReference type="PANTHER" id="PTHR12841">
    <property type="entry name" value="PROTEIN UNC-50 HOMOLOG"/>
    <property type="match status" value="1"/>
</dbReference>
<evidence type="ECO:0000256" key="4">
    <source>
        <dbReference type="ARBA" id="ARBA00022989"/>
    </source>
</evidence>
<keyword evidence="9" id="KW-1185">Reference proteome</keyword>
<evidence type="ECO:0000256" key="7">
    <source>
        <dbReference type="SAM" id="Phobius"/>
    </source>
</evidence>
<comment type="subcellular location">
    <subcellularLocation>
        <location evidence="1">Membrane</location>
        <topology evidence="1">Multi-pass membrane protein</topology>
    </subcellularLocation>
</comment>
<proteinExistence type="inferred from homology"/>
<evidence type="ECO:0000256" key="1">
    <source>
        <dbReference type="ARBA" id="ARBA00004141"/>
    </source>
</evidence>
<evidence type="ECO:0000313" key="9">
    <source>
        <dbReference type="Proteomes" id="UP000398389"/>
    </source>
</evidence>
<feature type="transmembrane region" description="Helical" evidence="7">
    <location>
        <begin position="184"/>
        <end position="210"/>
    </location>
</feature>
<dbReference type="RefSeq" id="XP_031853161.1">
    <property type="nucleotide sequence ID" value="XM_031997270.1"/>
</dbReference>
<comment type="similarity">
    <text evidence="2">Belongs to the unc-50 family.</text>
</comment>
<dbReference type="GeneID" id="43581370"/>
<keyword evidence="3 7" id="KW-0812">Transmembrane</keyword>
<dbReference type="Pfam" id="PF05216">
    <property type="entry name" value="UNC-50"/>
    <property type="match status" value="1"/>
</dbReference>
<reference evidence="8 9" key="1">
    <citation type="submission" date="2019-09" db="EMBL/GenBank/DDBJ databases">
        <authorList>
            <person name="Brejova B."/>
        </authorList>
    </citation>
    <scope>NUCLEOTIDE SEQUENCE [LARGE SCALE GENOMIC DNA]</scope>
</reference>
<dbReference type="EMBL" id="CABVLU010000002">
    <property type="protein sequence ID" value="VVT50003.1"/>
    <property type="molecule type" value="Genomic_DNA"/>
</dbReference>
<sequence>MPLLPLTNGRAPSGLSGSHGSGLRLPTVIRRVLRPPTLDFETAVWELVYLLIAPTKVYKSLYYHKQTKNRWARDDPSFVLLLSALLAVSALAWGLAYSPGVFAIFRLVGYMVLVDFFAVGVVIATAGYLIAGKLLRKTGHGHSQGRDELEWAYCFDVHCNAFLVIWVYLYVLQFLLLPLLTRSAWFAMFLGNSLYAVALAHYCVIAFYGYNALPFLAHTELLLAPVPVIAVLYILSLFGFNVVKTMGSIYFGK</sequence>
<keyword evidence="4 7" id="KW-1133">Transmembrane helix</keyword>
<evidence type="ECO:0000313" key="8">
    <source>
        <dbReference type="EMBL" id="VVT50003.1"/>
    </source>
</evidence>
<dbReference type="InterPro" id="IPR007881">
    <property type="entry name" value="UNC-50"/>
</dbReference>
<evidence type="ECO:0000256" key="5">
    <source>
        <dbReference type="ARBA" id="ARBA00023136"/>
    </source>
</evidence>
<accession>A0A5E8BEI1</accession>
<dbReference type="PANTHER" id="PTHR12841:SF6">
    <property type="entry name" value="PROTEIN UNC-50 HOMOLOG"/>
    <property type="match status" value="1"/>
</dbReference>
<feature type="transmembrane region" description="Helical" evidence="7">
    <location>
        <begin position="222"/>
        <end position="243"/>
    </location>
</feature>
<feature type="transmembrane region" description="Helical" evidence="7">
    <location>
        <begin position="108"/>
        <end position="130"/>
    </location>
</feature>
<dbReference type="GO" id="GO:0000139">
    <property type="term" value="C:Golgi membrane"/>
    <property type="evidence" value="ECO:0007669"/>
    <property type="project" value="TreeGrafter"/>
</dbReference>
<feature type="region of interest" description="Disordered" evidence="6">
    <location>
        <begin position="1"/>
        <end position="21"/>
    </location>
</feature>
<dbReference type="Proteomes" id="UP000398389">
    <property type="component" value="Unassembled WGS sequence"/>
</dbReference>
<protein>
    <recommendedName>
        <fullName evidence="10">UNC-50 family protein</fullName>
    </recommendedName>
</protein>
<gene>
    <name evidence="8" type="ORF">SAPINGB_P002552</name>
</gene>
<dbReference type="AlphaFoldDB" id="A0A5E8BEI1"/>
<evidence type="ECO:0008006" key="10">
    <source>
        <dbReference type="Google" id="ProtNLM"/>
    </source>
</evidence>
<keyword evidence="5 7" id="KW-0472">Membrane</keyword>